<evidence type="ECO:0000313" key="6">
    <source>
        <dbReference type="EMBL" id="KFI29587.1"/>
    </source>
</evidence>
<dbReference type="InterPro" id="IPR036390">
    <property type="entry name" value="WH_DNA-bd_sf"/>
</dbReference>
<dbReference type="RefSeq" id="WP_051911109.1">
    <property type="nucleotide sequence ID" value="NZ_CAMIFG010000008.1"/>
</dbReference>
<dbReference type="OrthoDB" id="9791253at2"/>
<dbReference type="InterPro" id="IPR036388">
    <property type="entry name" value="WH-like_DNA-bd_sf"/>
</dbReference>
<dbReference type="CDD" id="cd05466">
    <property type="entry name" value="PBP2_LTTR_substrate"/>
    <property type="match status" value="1"/>
</dbReference>
<evidence type="ECO:0000256" key="3">
    <source>
        <dbReference type="ARBA" id="ARBA00023125"/>
    </source>
</evidence>
<dbReference type="GO" id="GO:0000976">
    <property type="term" value="F:transcription cis-regulatory region binding"/>
    <property type="evidence" value="ECO:0007669"/>
    <property type="project" value="TreeGrafter"/>
</dbReference>
<keyword evidence="3" id="KW-0238">DNA-binding</keyword>
<dbReference type="SUPFAM" id="SSF53850">
    <property type="entry name" value="Periplasmic binding protein-like II"/>
    <property type="match status" value="1"/>
</dbReference>
<evidence type="ECO:0000256" key="2">
    <source>
        <dbReference type="ARBA" id="ARBA00023015"/>
    </source>
</evidence>
<accession>A0A086Y5N7</accession>
<dbReference type="Proteomes" id="UP000028826">
    <property type="component" value="Unassembled WGS sequence"/>
</dbReference>
<dbReference type="Pfam" id="PF00126">
    <property type="entry name" value="HTH_1"/>
    <property type="match status" value="1"/>
</dbReference>
<dbReference type="InterPro" id="IPR005119">
    <property type="entry name" value="LysR_subst-bd"/>
</dbReference>
<reference evidence="6 7" key="1">
    <citation type="submission" date="2014-03" db="EMBL/GenBank/DDBJ databases">
        <title>Genome of Haematobacter massiliensis CCUG 47968.</title>
        <authorList>
            <person name="Wang D."/>
            <person name="Wang G."/>
        </authorList>
    </citation>
    <scope>NUCLEOTIDE SEQUENCE [LARGE SCALE GENOMIC DNA]</scope>
    <source>
        <strain evidence="6 7">CCUG 47968</strain>
    </source>
</reference>
<evidence type="ECO:0000313" key="7">
    <source>
        <dbReference type="Proteomes" id="UP000028826"/>
    </source>
</evidence>
<dbReference type="PANTHER" id="PTHR30126">
    <property type="entry name" value="HTH-TYPE TRANSCRIPTIONAL REGULATOR"/>
    <property type="match status" value="1"/>
</dbReference>
<evidence type="ECO:0000259" key="5">
    <source>
        <dbReference type="PROSITE" id="PS50931"/>
    </source>
</evidence>
<gene>
    <name evidence="6" type="ORF">CN97_15625</name>
</gene>
<evidence type="ECO:0000256" key="1">
    <source>
        <dbReference type="ARBA" id="ARBA00009437"/>
    </source>
</evidence>
<dbReference type="Gene3D" id="3.40.190.10">
    <property type="entry name" value="Periplasmic binding protein-like II"/>
    <property type="match status" value="2"/>
</dbReference>
<proteinExistence type="inferred from homology"/>
<keyword evidence="4" id="KW-0804">Transcription</keyword>
<comment type="similarity">
    <text evidence="1">Belongs to the LysR transcriptional regulatory family.</text>
</comment>
<dbReference type="Gene3D" id="1.10.10.10">
    <property type="entry name" value="Winged helix-like DNA-binding domain superfamily/Winged helix DNA-binding domain"/>
    <property type="match status" value="1"/>
</dbReference>
<dbReference type="AlphaFoldDB" id="A0A086Y5N7"/>
<name>A0A086Y5N7_9RHOB</name>
<dbReference type="PROSITE" id="PS50931">
    <property type="entry name" value="HTH_LYSR"/>
    <property type="match status" value="1"/>
</dbReference>
<dbReference type="eggNOG" id="COG0583">
    <property type="taxonomic scope" value="Bacteria"/>
</dbReference>
<comment type="caution">
    <text evidence="6">The sequence shown here is derived from an EMBL/GenBank/DDBJ whole genome shotgun (WGS) entry which is preliminary data.</text>
</comment>
<dbReference type="PRINTS" id="PR00039">
    <property type="entry name" value="HTHLYSR"/>
</dbReference>
<dbReference type="GO" id="GO:0003700">
    <property type="term" value="F:DNA-binding transcription factor activity"/>
    <property type="evidence" value="ECO:0007669"/>
    <property type="project" value="InterPro"/>
</dbReference>
<dbReference type="SUPFAM" id="SSF46785">
    <property type="entry name" value="Winged helix' DNA-binding domain"/>
    <property type="match status" value="1"/>
</dbReference>
<dbReference type="InterPro" id="IPR000847">
    <property type="entry name" value="LysR_HTH_N"/>
</dbReference>
<dbReference type="EMBL" id="JGYG01000005">
    <property type="protein sequence ID" value="KFI29587.1"/>
    <property type="molecule type" value="Genomic_DNA"/>
</dbReference>
<sequence>MFTIKQLEAIYWSSTLGSFEAAAEYLNVAQSTISKRISELESHFTDPLFERSGRQSVLTVRGEAIRDIAEQMLRLSDRLVSSARGSDAAPMKIRLGVTDLVAISWLPELVERLRQRYPGIEIEPEVDLSSVLVERLLDRKVDFIICPYSTMVPQFVEAPLDDLELEWMCSPALIDGRTELTRSELLDLTLLSQSASSILRPMLHAVIDNEALRFRKRINCNNMGALAEMAATGMGITILPRTFFARYIQAGRLQVVRTPVLLPKLNYFATYRNDSYRDFFAAVAAICRDIRGFSDEAFTQSLI</sequence>
<protein>
    <submittedName>
        <fullName evidence="6">LysR family transcriptional regulator</fullName>
    </submittedName>
</protein>
<dbReference type="Pfam" id="PF03466">
    <property type="entry name" value="LysR_substrate"/>
    <property type="match status" value="1"/>
</dbReference>
<keyword evidence="2" id="KW-0805">Transcription regulation</keyword>
<evidence type="ECO:0000256" key="4">
    <source>
        <dbReference type="ARBA" id="ARBA00023163"/>
    </source>
</evidence>
<organism evidence="6 7">
    <name type="scientific">Haematobacter massiliensis</name>
    <dbReference type="NCBI Taxonomy" id="195105"/>
    <lineage>
        <taxon>Bacteria</taxon>
        <taxon>Pseudomonadati</taxon>
        <taxon>Pseudomonadota</taxon>
        <taxon>Alphaproteobacteria</taxon>
        <taxon>Rhodobacterales</taxon>
        <taxon>Paracoccaceae</taxon>
        <taxon>Haematobacter</taxon>
    </lineage>
</organism>
<keyword evidence="7" id="KW-1185">Reference proteome</keyword>
<feature type="domain" description="HTH lysR-type" evidence="5">
    <location>
        <begin position="2"/>
        <end position="59"/>
    </location>
</feature>
<dbReference type="PANTHER" id="PTHR30126:SF40">
    <property type="entry name" value="HTH-TYPE TRANSCRIPTIONAL REGULATOR GLTR"/>
    <property type="match status" value="1"/>
</dbReference>
<dbReference type="STRING" id="195105.CN97_15625"/>